<dbReference type="PANTHER" id="PTHR48041:SF24">
    <property type="entry name" value="ABC TRANSPORTER G FAMILY MEMBER 21"/>
    <property type="match status" value="1"/>
</dbReference>
<feature type="transmembrane region" description="Helical" evidence="9">
    <location>
        <begin position="682"/>
        <end position="703"/>
    </location>
</feature>
<dbReference type="SUPFAM" id="SSF52540">
    <property type="entry name" value="P-loop containing nucleoside triphosphate hydrolases"/>
    <property type="match status" value="1"/>
</dbReference>
<evidence type="ECO:0000259" key="10">
    <source>
        <dbReference type="PROSITE" id="PS50893"/>
    </source>
</evidence>
<dbReference type="EMBL" id="SMMG02000009">
    <property type="protein sequence ID" value="KAA3460711.1"/>
    <property type="molecule type" value="Genomic_DNA"/>
</dbReference>
<keyword evidence="5" id="KW-0547">Nucleotide-binding</keyword>
<dbReference type="InterPro" id="IPR017871">
    <property type="entry name" value="ABC_transporter-like_CS"/>
</dbReference>
<keyword evidence="4 9" id="KW-0812">Transmembrane</keyword>
<evidence type="ECO:0000313" key="11">
    <source>
        <dbReference type="EMBL" id="KAA3460711.1"/>
    </source>
</evidence>
<dbReference type="OrthoDB" id="66620at2759"/>
<dbReference type="InterPro" id="IPR050352">
    <property type="entry name" value="ABCG_transporters"/>
</dbReference>
<feature type="transmembrane region" description="Helical" evidence="9">
    <location>
        <begin position="568"/>
        <end position="595"/>
    </location>
</feature>
<evidence type="ECO:0000256" key="8">
    <source>
        <dbReference type="ARBA" id="ARBA00023136"/>
    </source>
</evidence>
<organism evidence="11 12">
    <name type="scientific">Gossypium australe</name>
    <dbReference type="NCBI Taxonomy" id="47621"/>
    <lineage>
        <taxon>Eukaryota</taxon>
        <taxon>Viridiplantae</taxon>
        <taxon>Streptophyta</taxon>
        <taxon>Embryophyta</taxon>
        <taxon>Tracheophyta</taxon>
        <taxon>Spermatophyta</taxon>
        <taxon>Magnoliopsida</taxon>
        <taxon>eudicotyledons</taxon>
        <taxon>Gunneridae</taxon>
        <taxon>Pentapetalae</taxon>
        <taxon>rosids</taxon>
        <taxon>malvids</taxon>
        <taxon>Malvales</taxon>
        <taxon>Malvaceae</taxon>
        <taxon>Malvoideae</taxon>
        <taxon>Gossypium</taxon>
    </lineage>
</organism>
<keyword evidence="3" id="KW-0813">Transport</keyword>
<protein>
    <submittedName>
        <fullName evidence="11">ABC transporter G family member 21</fullName>
    </submittedName>
</protein>
<dbReference type="InterPro" id="IPR027417">
    <property type="entry name" value="P-loop_NTPase"/>
</dbReference>
<dbReference type="InterPro" id="IPR013525">
    <property type="entry name" value="ABC2_TM"/>
</dbReference>
<feature type="transmembrane region" description="Helical" evidence="9">
    <location>
        <begin position="602"/>
        <end position="621"/>
    </location>
</feature>
<keyword evidence="7 9" id="KW-1133">Transmembrane helix</keyword>
<accession>A0A5B6URL5</accession>
<dbReference type="GO" id="GO:0005886">
    <property type="term" value="C:plasma membrane"/>
    <property type="evidence" value="ECO:0007669"/>
    <property type="project" value="TreeGrafter"/>
</dbReference>
<dbReference type="Pfam" id="PF00005">
    <property type="entry name" value="ABC_tran"/>
    <property type="match status" value="1"/>
</dbReference>
<proteinExistence type="inferred from homology"/>
<evidence type="ECO:0000256" key="1">
    <source>
        <dbReference type="ARBA" id="ARBA00004141"/>
    </source>
</evidence>
<dbReference type="GO" id="GO:0016887">
    <property type="term" value="F:ATP hydrolysis activity"/>
    <property type="evidence" value="ECO:0007669"/>
    <property type="project" value="InterPro"/>
</dbReference>
<dbReference type="PROSITE" id="PS50893">
    <property type="entry name" value="ABC_TRANSPORTER_2"/>
    <property type="match status" value="1"/>
</dbReference>
<name>A0A5B6URL5_9ROSI</name>
<keyword evidence="6" id="KW-0067">ATP-binding</keyword>
<gene>
    <name evidence="11" type="ORF">EPI10_027346</name>
</gene>
<dbReference type="Pfam" id="PF01061">
    <property type="entry name" value="ABC2_membrane"/>
    <property type="match status" value="1"/>
</dbReference>
<evidence type="ECO:0000256" key="9">
    <source>
        <dbReference type="SAM" id="Phobius"/>
    </source>
</evidence>
<dbReference type="Gene3D" id="3.40.50.300">
    <property type="entry name" value="P-loop containing nucleotide triphosphate hydrolases"/>
    <property type="match status" value="1"/>
</dbReference>
<dbReference type="SMART" id="SM00382">
    <property type="entry name" value="AAA"/>
    <property type="match status" value="1"/>
</dbReference>
<dbReference type="InterPro" id="IPR003439">
    <property type="entry name" value="ABC_transporter-like_ATP-bd"/>
</dbReference>
<dbReference type="AlphaFoldDB" id="A0A5B6URL5"/>
<dbReference type="Proteomes" id="UP000325315">
    <property type="component" value="Unassembled WGS sequence"/>
</dbReference>
<comment type="similarity">
    <text evidence="2">Belongs to the ABC transporter superfamily. ABCG family. Eye pigment precursor importer (TC 3.A.1.204) subfamily.</text>
</comment>
<evidence type="ECO:0000256" key="2">
    <source>
        <dbReference type="ARBA" id="ARBA00005814"/>
    </source>
</evidence>
<feature type="domain" description="ABC transporter" evidence="10">
    <location>
        <begin position="79"/>
        <end position="332"/>
    </location>
</feature>
<sequence length="710" mass="78639">MMPPQQDSSNITTHNTPATIMLTTSRMTENFISVHAQPSASTSTNVVPCSPQHPITSQQDTLTPLPFSVSCQSLRPVTLKFEEVAYTIHSSVTSASCFSSHKPKQRTNVLNGVSGVVRPGELLAMLGPSGSGKTTLLTAFAGRLTGKLSGTITYNGRPFSSSMKRKTGFVSQEDVLYPHLTVLETLAYAALLKLPKKLTSQEKIEQAELIIGELGLAGCRNNVVGGPLLRGVSSGERKRVSVGLEMLVNPSLLMLDEPTSGLDSTTAHRIMVTLRGLARGGRTVITTIHQPSSGLYRMFDKVLVLSDGYPIYCGQADQAMDYFSSIGFSPSFKFVNPADFLLDLANGIAPDVKPEEQLEFHGRVDNPDDHKSTKQHLISSYKKNIYPILKADINQDLQDSTFSTVTPSKSSKLKKSLMVSRPTQFVCTHAGGGEVEWNSSWWEQFKVLVRRGVQERKHESYSGLRIFQVMSVSILSGLLWWHSDTSHIQDQVGLLFFFSIFWGFFPLFNAIFAFPQERPMLIKEGSSGMYRLSSYYVARTTGDLPMELVLPTIFVTVTYWMGGLKPSLVTFVLTLLIVHLNVLVSQGLGLALGAILMDVKQATTLASVTMLVFLLVGGYYIHHMPAFIAWLKYISFSHYCYKLLVGVQYSVNEVYECEIGRRCKVMDFPAIKYLGLDNNNRWWDVAALAIMLAGYRLLAYVGLRVYGKPH</sequence>
<evidence type="ECO:0000256" key="5">
    <source>
        <dbReference type="ARBA" id="ARBA00022741"/>
    </source>
</evidence>
<evidence type="ECO:0000256" key="7">
    <source>
        <dbReference type="ARBA" id="ARBA00022989"/>
    </source>
</evidence>
<evidence type="ECO:0000313" key="12">
    <source>
        <dbReference type="Proteomes" id="UP000325315"/>
    </source>
</evidence>
<dbReference type="GO" id="GO:0005524">
    <property type="term" value="F:ATP binding"/>
    <property type="evidence" value="ECO:0007669"/>
    <property type="project" value="UniProtKB-KW"/>
</dbReference>
<dbReference type="PROSITE" id="PS00211">
    <property type="entry name" value="ABC_TRANSPORTER_1"/>
    <property type="match status" value="1"/>
</dbReference>
<dbReference type="InterPro" id="IPR003593">
    <property type="entry name" value="AAA+_ATPase"/>
</dbReference>
<dbReference type="GO" id="GO:0140359">
    <property type="term" value="F:ABC-type transporter activity"/>
    <property type="evidence" value="ECO:0007669"/>
    <property type="project" value="InterPro"/>
</dbReference>
<dbReference type="CDD" id="cd03213">
    <property type="entry name" value="ABCG_EPDR"/>
    <property type="match status" value="1"/>
</dbReference>
<evidence type="ECO:0000256" key="3">
    <source>
        <dbReference type="ARBA" id="ARBA00022448"/>
    </source>
</evidence>
<dbReference type="FunFam" id="3.40.50.300:FF:000337">
    <property type="entry name" value="ABC transporter G family member 22"/>
    <property type="match status" value="1"/>
</dbReference>
<dbReference type="PANTHER" id="PTHR48041">
    <property type="entry name" value="ABC TRANSPORTER G FAMILY MEMBER 28"/>
    <property type="match status" value="1"/>
</dbReference>
<keyword evidence="12" id="KW-1185">Reference proteome</keyword>
<comment type="subcellular location">
    <subcellularLocation>
        <location evidence="1">Membrane</location>
        <topology evidence="1">Multi-pass membrane protein</topology>
    </subcellularLocation>
</comment>
<comment type="caution">
    <text evidence="11">The sequence shown here is derived from an EMBL/GenBank/DDBJ whole genome shotgun (WGS) entry which is preliminary data.</text>
</comment>
<evidence type="ECO:0000256" key="4">
    <source>
        <dbReference type="ARBA" id="ARBA00022692"/>
    </source>
</evidence>
<feature type="transmembrane region" description="Helical" evidence="9">
    <location>
        <begin position="494"/>
        <end position="515"/>
    </location>
</feature>
<evidence type="ECO:0000256" key="6">
    <source>
        <dbReference type="ARBA" id="ARBA00022840"/>
    </source>
</evidence>
<reference evidence="12" key="1">
    <citation type="journal article" date="2019" name="Plant Biotechnol. J.">
        <title>Genome sequencing of the Australian wild diploid species Gossypium australe highlights disease resistance and delayed gland morphogenesis.</title>
        <authorList>
            <person name="Cai Y."/>
            <person name="Cai X."/>
            <person name="Wang Q."/>
            <person name="Wang P."/>
            <person name="Zhang Y."/>
            <person name="Cai C."/>
            <person name="Xu Y."/>
            <person name="Wang K."/>
            <person name="Zhou Z."/>
            <person name="Wang C."/>
            <person name="Geng S."/>
            <person name="Li B."/>
            <person name="Dong Q."/>
            <person name="Hou Y."/>
            <person name="Wang H."/>
            <person name="Ai P."/>
            <person name="Liu Z."/>
            <person name="Yi F."/>
            <person name="Sun M."/>
            <person name="An G."/>
            <person name="Cheng J."/>
            <person name="Zhang Y."/>
            <person name="Shi Q."/>
            <person name="Xie Y."/>
            <person name="Shi X."/>
            <person name="Chang Y."/>
            <person name="Huang F."/>
            <person name="Chen Y."/>
            <person name="Hong S."/>
            <person name="Mi L."/>
            <person name="Sun Q."/>
            <person name="Zhang L."/>
            <person name="Zhou B."/>
            <person name="Peng R."/>
            <person name="Zhang X."/>
            <person name="Liu F."/>
        </authorList>
    </citation>
    <scope>NUCLEOTIDE SEQUENCE [LARGE SCALE GENOMIC DNA]</scope>
    <source>
        <strain evidence="12">cv. PA1801</strain>
    </source>
</reference>
<keyword evidence="8 9" id="KW-0472">Membrane</keyword>
<feature type="transmembrane region" description="Helical" evidence="9">
    <location>
        <begin position="536"/>
        <end position="562"/>
    </location>
</feature>